<reference evidence="2" key="1">
    <citation type="submission" date="2022-11" db="UniProtKB">
        <authorList>
            <consortium name="WormBaseParasite"/>
        </authorList>
    </citation>
    <scope>IDENTIFICATION</scope>
</reference>
<name>A0AC34FQF8_9BILA</name>
<proteinExistence type="predicted"/>
<organism evidence="1 2">
    <name type="scientific">Panagrolaimus sp. ES5</name>
    <dbReference type="NCBI Taxonomy" id="591445"/>
    <lineage>
        <taxon>Eukaryota</taxon>
        <taxon>Metazoa</taxon>
        <taxon>Ecdysozoa</taxon>
        <taxon>Nematoda</taxon>
        <taxon>Chromadorea</taxon>
        <taxon>Rhabditida</taxon>
        <taxon>Tylenchina</taxon>
        <taxon>Panagrolaimomorpha</taxon>
        <taxon>Panagrolaimoidea</taxon>
        <taxon>Panagrolaimidae</taxon>
        <taxon>Panagrolaimus</taxon>
    </lineage>
</organism>
<evidence type="ECO:0000313" key="1">
    <source>
        <dbReference type="Proteomes" id="UP000887579"/>
    </source>
</evidence>
<evidence type="ECO:0000313" key="2">
    <source>
        <dbReference type="WBParaSite" id="ES5_v2.g19660.t1"/>
    </source>
</evidence>
<accession>A0AC34FQF8</accession>
<dbReference type="WBParaSite" id="ES5_v2.g19660.t1">
    <property type="protein sequence ID" value="ES5_v2.g19660.t1"/>
    <property type="gene ID" value="ES5_v2.g19660"/>
</dbReference>
<sequence length="199" mass="21995">MIHKITSSFITVFTLILFISLSSISAAVADSDSGLISISDEEGIDECYVETIDKEPYSPLVPCNFLDARFVICENPADVETVGNSSRQACPYFGVRNNILPKINVTCAVFPCIECSGPRHFQREVKCLKYTGHYFLSTLLYSIFLGILGIDRLCLGYSAIGVGKLMTAGGLGIWWLVDIFLLVNGNLTPADDSQWMPYW</sequence>
<dbReference type="Proteomes" id="UP000887579">
    <property type="component" value="Unplaced"/>
</dbReference>
<protein>
    <submittedName>
        <fullName evidence="2">TM2 domain-containing protein</fullName>
    </submittedName>
</protein>